<organism evidence="2 3">
    <name type="scientific">Mariniflexile ostreae</name>
    <dbReference type="NCBI Taxonomy" id="1520892"/>
    <lineage>
        <taxon>Bacteria</taxon>
        <taxon>Pseudomonadati</taxon>
        <taxon>Bacteroidota</taxon>
        <taxon>Flavobacteriia</taxon>
        <taxon>Flavobacteriales</taxon>
        <taxon>Flavobacteriaceae</taxon>
        <taxon>Mariniflexile</taxon>
    </lineage>
</organism>
<keyword evidence="1" id="KW-0472">Membrane</keyword>
<dbReference type="Proteomes" id="UP001589585">
    <property type="component" value="Unassembled WGS sequence"/>
</dbReference>
<dbReference type="EMBL" id="JBHMFC010000022">
    <property type="protein sequence ID" value="MFB9056590.1"/>
    <property type="molecule type" value="Genomic_DNA"/>
</dbReference>
<feature type="transmembrane region" description="Helical" evidence="1">
    <location>
        <begin position="45"/>
        <end position="65"/>
    </location>
</feature>
<dbReference type="RefSeq" id="WP_379860779.1">
    <property type="nucleotide sequence ID" value="NZ_JBHMFC010000022.1"/>
</dbReference>
<evidence type="ECO:0000313" key="2">
    <source>
        <dbReference type="EMBL" id="MFB9056590.1"/>
    </source>
</evidence>
<reference evidence="2 3" key="1">
    <citation type="submission" date="2024-09" db="EMBL/GenBank/DDBJ databases">
        <authorList>
            <person name="Sun Q."/>
            <person name="Mori K."/>
        </authorList>
    </citation>
    <scope>NUCLEOTIDE SEQUENCE [LARGE SCALE GENOMIC DNA]</scope>
    <source>
        <strain evidence="2 3">CECT 8622</strain>
    </source>
</reference>
<evidence type="ECO:0000256" key="1">
    <source>
        <dbReference type="SAM" id="Phobius"/>
    </source>
</evidence>
<keyword evidence="1" id="KW-0812">Transmembrane</keyword>
<gene>
    <name evidence="2" type="ORF">ACFFU9_07500</name>
</gene>
<accession>A0ABV5FAV9</accession>
<comment type="caution">
    <text evidence="2">The sequence shown here is derived from an EMBL/GenBank/DDBJ whole genome shotgun (WGS) entry which is preliminary data.</text>
</comment>
<proteinExistence type="predicted"/>
<evidence type="ECO:0000313" key="3">
    <source>
        <dbReference type="Proteomes" id="UP001589585"/>
    </source>
</evidence>
<keyword evidence="3" id="KW-1185">Reference proteome</keyword>
<keyword evidence="1" id="KW-1133">Transmembrane helix</keyword>
<sequence length="69" mass="7848">MITTNTVGHKTDTILKFFKVEINSRVKAGFISILLYKSILKFLNLLLKSVILAWLLLYITISVVATNTY</sequence>
<name>A0ABV5FAV9_9FLAO</name>
<protein>
    <submittedName>
        <fullName evidence="2">Uncharacterized protein</fullName>
    </submittedName>
</protein>